<dbReference type="AlphaFoldDB" id="A0A0E9WKQ6"/>
<name>A0A0E9WKQ6_ANGAN</name>
<accession>A0A0E9WKQ6</accession>
<proteinExistence type="predicted"/>
<sequence length="61" mass="7431">MCVYTAKCYSSTHSCENVKCWKLSFKKYKNYINLISDYSEKFLHLNQYLFMKHGWCFFCCC</sequence>
<organism evidence="1">
    <name type="scientific">Anguilla anguilla</name>
    <name type="common">European freshwater eel</name>
    <name type="synonym">Muraena anguilla</name>
    <dbReference type="NCBI Taxonomy" id="7936"/>
    <lineage>
        <taxon>Eukaryota</taxon>
        <taxon>Metazoa</taxon>
        <taxon>Chordata</taxon>
        <taxon>Craniata</taxon>
        <taxon>Vertebrata</taxon>
        <taxon>Euteleostomi</taxon>
        <taxon>Actinopterygii</taxon>
        <taxon>Neopterygii</taxon>
        <taxon>Teleostei</taxon>
        <taxon>Anguilliformes</taxon>
        <taxon>Anguillidae</taxon>
        <taxon>Anguilla</taxon>
    </lineage>
</organism>
<reference evidence="1" key="1">
    <citation type="submission" date="2014-11" db="EMBL/GenBank/DDBJ databases">
        <authorList>
            <person name="Amaro Gonzalez C."/>
        </authorList>
    </citation>
    <scope>NUCLEOTIDE SEQUENCE</scope>
</reference>
<protein>
    <submittedName>
        <fullName evidence="1">Uncharacterized protein</fullName>
    </submittedName>
</protein>
<reference evidence="1" key="2">
    <citation type="journal article" date="2015" name="Fish Shellfish Immunol.">
        <title>Early steps in the European eel (Anguilla anguilla)-Vibrio vulnificus interaction in the gills: Role of the RtxA13 toxin.</title>
        <authorList>
            <person name="Callol A."/>
            <person name="Pajuelo D."/>
            <person name="Ebbesson L."/>
            <person name="Teles M."/>
            <person name="MacKenzie S."/>
            <person name="Amaro C."/>
        </authorList>
    </citation>
    <scope>NUCLEOTIDE SEQUENCE</scope>
</reference>
<dbReference type="EMBL" id="GBXM01017645">
    <property type="protein sequence ID" value="JAH90932.1"/>
    <property type="molecule type" value="Transcribed_RNA"/>
</dbReference>
<evidence type="ECO:0000313" key="1">
    <source>
        <dbReference type="EMBL" id="JAH90932.1"/>
    </source>
</evidence>